<gene>
    <name evidence="2" type="ORF">MNBD_GAMMA06-802</name>
</gene>
<accession>A0A3B0WJR0</accession>
<dbReference type="AlphaFoldDB" id="A0A3B0WJR0"/>
<organism evidence="2">
    <name type="scientific">hydrothermal vent metagenome</name>
    <dbReference type="NCBI Taxonomy" id="652676"/>
    <lineage>
        <taxon>unclassified sequences</taxon>
        <taxon>metagenomes</taxon>
        <taxon>ecological metagenomes</taxon>
    </lineage>
</organism>
<feature type="region of interest" description="Disordered" evidence="1">
    <location>
        <begin position="645"/>
        <end position="670"/>
    </location>
</feature>
<reference evidence="2" key="1">
    <citation type="submission" date="2018-06" db="EMBL/GenBank/DDBJ databases">
        <authorList>
            <person name="Zhirakovskaya E."/>
        </authorList>
    </citation>
    <scope>NUCLEOTIDE SEQUENCE</scope>
</reference>
<name>A0A3B0WJR0_9ZZZZ</name>
<dbReference type="EMBL" id="UOFD01000051">
    <property type="protein sequence ID" value="VAW52730.1"/>
    <property type="molecule type" value="Genomic_DNA"/>
</dbReference>
<evidence type="ECO:0000313" key="2">
    <source>
        <dbReference type="EMBL" id="VAW52730.1"/>
    </source>
</evidence>
<evidence type="ECO:0000256" key="1">
    <source>
        <dbReference type="SAM" id="MobiDB-lite"/>
    </source>
</evidence>
<protein>
    <submittedName>
        <fullName evidence="2">Uncharacterized protein</fullName>
    </submittedName>
</protein>
<feature type="compositionally biased region" description="Gly residues" evidence="1">
    <location>
        <begin position="658"/>
        <end position="670"/>
    </location>
</feature>
<proteinExistence type="predicted"/>
<sequence>MKNLNHTCKAVLLAFSTLATSAAIASAAAIPNTFSSGTAAIAVEVNDNFTALKSTIDDNDSRITALNHIKKRGNAIVVKNRSHRAEFTQHGVLFTPTQGPNWHWQLQDDLPPSVQPVVTDNAIDYIHQNYTERYLLKTNSIEQRFIIEQPYQAKKDLIIEGKINSKGKFETTATGWLWRDKQGVVSLGQVTVFDANGKILPATMHTEATFSRITVAANVLKTAVYPVTIDPEIGSNDFLIGSMNGNADFDAFEPAVSYNANNNEYLVVWSGHGGFGTLRNIYGQRIDASTGTLLGASAFLISSAGGAGDVSKVNPAVSYSSNDNEYFVVWAAGNTGVLNGKFINAATEALLNDNDLLIASMNGARNPAISYSATSGQHLVVWSSSTIVVADNEIEIHGQRFNATSGNAIGATGFRISNTAGPVVDDLNATNPAISYNATNNEYLVVWRGGSVEFEIHGQRINAANGAERGTNDFRLSDMGQVDGEGFFSADDPAVSYNAMENEYLVVWAGDDVVGNEREIYGQRINAATGAEIGENDFRLSDMGPDNDSNFDANDPDVSYNASNNEYLVIWRGDDNLNSLDNEFEIFAQRINATTAAEIGDNDFRLSDIAFDVKSGSNSAVSYNTTNEEYLVVWAGDETDNKDEIFGQRFDSPLGDNGDNGDGDNGGGNGGNGGGGSLSWLLLSGLFGLIITIRRNILCHVSLLLH</sequence>